<dbReference type="GO" id="GO:0022857">
    <property type="term" value="F:transmembrane transporter activity"/>
    <property type="evidence" value="ECO:0007669"/>
    <property type="project" value="InterPro"/>
</dbReference>
<dbReference type="OrthoDB" id="3460055at2"/>
<feature type="transmembrane region" description="Helical" evidence="7">
    <location>
        <begin position="407"/>
        <end position="426"/>
    </location>
</feature>
<dbReference type="CDD" id="cd06173">
    <property type="entry name" value="MFS_MefA_like"/>
    <property type="match status" value="1"/>
</dbReference>
<dbReference type="Proteomes" id="UP000305238">
    <property type="component" value="Unassembled WGS sequence"/>
</dbReference>
<evidence type="ECO:0000256" key="7">
    <source>
        <dbReference type="SAM" id="Phobius"/>
    </source>
</evidence>
<evidence type="ECO:0000256" key="5">
    <source>
        <dbReference type="ARBA" id="ARBA00023136"/>
    </source>
</evidence>
<sequence>MVNGSGGIAECRIRPPVFHIHEGSDMAWSCSSAAPPRRSPVRVLLTNRGFRLLIIGQSLSTLGDRALIIAFGIWVKELTGSNAAAGGAFFFVALPFLFAPFAGVLIDRFPRRQVFVVTNLAMACVMLLSLLVRGEGQVWLLYAIILCYGIAGVVITATQAALVTAIVDEDALPDANGLLQTSADGVKLLAPLFGAALFTVAGGQVVALLDAATFLAAAVCVWLIRAPGDQRHVTGALELREEVLSGLRHIYRSPQLRTLVGALGLAMLVTGFSQTLIFSIVDDGLHRAPAFVGVLSSVQGAGAVCAGLTAGAAIRRVGDLRTVMSGIALVTVASLVYLAPAILPVAVGAFLFGFGMCWTTVGLVMAVQRRTPDALRGRALTASMGVVSTPQTVSIALGAALSLVVDYRVLLILMAAVTAVCAIWLVRVPTGTEPQGPPRKDLGPTPRENEPPARSPGTKPVP</sequence>
<keyword evidence="9" id="KW-1185">Reference proteome</keyword>
<name>A0A5S4HDB9_9ACTN</name>
<feature type="transmembrane region" description="Helical" evidence="7">
    <location>
        <begin position="326"/>
        <end position="343"/>
    </location>
</feature>
<comment type="caution">
    <text evidence="8">The sequence shown here is derived from an EMBL/GenBank/DDBJ whole genome shotgun (WGS) entry which is preliminary data.</text>
</comment>
<feature type="transmembrane region" description="Helical" evidence="7">
    <location>
        <begin position="192"/>
        <end position="224"/>
    </location>
</feature>
<dbReference type="InterPro" id="IPR022324">
    <property type="entry name" value="Bacilysin_exporter_BacE_put"/>
</dbReference>
<keyword evidence="4 7" id="KW-1133">Transmembrane helix</keyword>
<organism evidence="8 9">
    <name type="scientific">Actinomadura geliboluensis</name>
    <dbReference type="NCBI Taxonomy" id="882440"/>
    <lineage>
        <taxon>Bacteria</taxon>
        <taxon>Bacillati</taxon>
        <taxon>Actinomycetota</taxon>
        <taxon>Actinomycetes</taxon>
        <taxon>Streptosporangiales</taxon>
        <taxon>Thermomonosporaceae</taxon>
        <taxon>Actinomadura</taxon>
    </lineage>
</organism>
<evidence type="ECO:0000256" key="3">
    <source>
        <dbReference type="ARBA" id="ARBA00022692"/>
    </source>
</evidence>
<dbReference type="PRINTS" id="PR01988">
    <property type="entry name" value="EXPORTERBACE"/>
</dbReference>
<dbReference type="PANTHER" id="PTHR23513">
    <property type="entry name" value="INTEGRAL MEMBRANE EFFLUX PROTEIN-RELATED"/>
    <property type="match status" value="1"/>
</dbReference>
<evidence type="ECO:0000313" key="8">
    <source>
        <dbReference type="EMBL" id="TMR36880.1"/>
    </source>
</evidence>
<dbReference type="AlphaFoldDB" id="A0A5S4HDB9"/>
<dbReference type="EMBL" id="VCKZ01000140">
    <property type="protein sequence ID" value="TMR36880.1"/>
    <property type="molecule type" value="Genomic_DNA"/>
</dbReference>
<protein>
    <submittedName>
        <fullName evidence="8">MFS transporter</fullName>
    </submittedName>
</protein>
<gene>
    <name evidence="8" type="ORF">ETD96_19845</name>
</gene>
<feature type="transmembrane region" description="Helical" evidence="7">
    <location>
        <begin position="52"/>
        <end position="75"/>
    </location>
</feature>
<feature type="transmembrane region" description="Helical" evidence="7">
    <location>
        <begin position="258"/>
        <end position="278"/>
    </location>
</feature>
<keyword evidence="5 7" id="KW-0472">Membrane</keyword>
<comment type="subcellular location">
    <subcellularLocation>
        <location evidence="1">Cell membrane</location>
        <topology evidence="1">Multi-pass membrane protein</topology>
    </subcellularLocation>
</comment>
<dbReference type="InterPro" id="IPR011701">
    <property type="entry name" value="MFS"/>
</dbReference>
<dbReference type="InterPro" id="IPR036259">
    <property type="entry name" value="MFS_trans_sf"/>
</dbReference>
<feature type="transmembrane region" description="Helical" evidence="7">
    <location>
        <begin position="139"/>
        <end position="167"/>
    </location>
</feature>
<evidence type="ECO:0000256" key="2">
    <source>
        <dbReference type="ARBA" id="ARBA00022475"/>
    </source>
</evidence>
<feature type="region of interest" description="Disordered" evidence="6">
    <location>
        <begin position="431"/>
        <end position="462"/>
    </location>
</feature>
<dbReference type="Gene3D" id="1.20.1250.20">
    <property type="entry name" value="MFS general substrate transporter like domains"/>
    <property type="match status" value="1"/>
</dbReference>
<dbReference type="RefSeq" id="WP_138637965.1">
    <property type="nucleotide sequence ID" value="NZ_VCKZ01000140.1"/>
</dbReference>
<dbReference type="GO" id="GO:0005886">
    <property type="term" value="C:plasma membrane"/>
    <property type="evidence" value="ECO:0007669"/>
    <property type="project" value="UniProtKB-SubCell"/>
</dbReference>
<evidence type="ECO:0000256" key="6">
    <source>
        <dbReference type="SAM" id="MobiDB-lite"/>
    </source>
</evidence>
<keyword evidence="3 7" id="KW-0812">Transmembrane</keyword>
<feature type="transmembrane region" description="Helical" evidence="7">
    <location>
        <begin position="87"/>
        <end position="106"/>
    </location>
</feature>
<proteinExistence type="predicted"/>
<evidence type="ECO:0000313" key="9">
    <source>
        <dbReference type="Proteomes" id="UP000305238"/>
    </source>
</evidence>
<feature type="transmembrane region" description="Helical" evidence="7">
    <location>
        <begin position="349"/>
        <end position="367"/>
    </location>
</feature>
<dbReference type="PANTHER" id="PTHR23513:SF6">
    <property type="entry name" value="MAJOR FACILITATOR SUPERFAMILY ASSOCIATED DOMAIN-CONTAINING PROTEIN"/>
    <property type="match status" value="1"/>
</dbReference>
<dbReference type="SUPFAM" id="SSF103473">
    <property type="entry name" value="MFS general substrate transporter"/>
    <property type="match status" value="1"/>
</dbReference>
<feature type="compositionally biased region" description="Basic and acidic residues" evidence="6">
    <location>
        <begin position="438"/>
        <end position="451"/>
    </location>
</feature>
<reference evidence="8 9" key="1">
    <citation type="submission" date="2019-05" db="EMBL/GenBank/DDBJ databases">
        <title>Draft genome sequence of Actinomadura geliboluensis A8036.</title>
        <authorList>
            <person name="Saricaoglu S."/>
            <person name="Isik K."/>
        </authorList>
    </citation>
    <scope>NUCLEOTIDE SEQUENCE [LARGE SCALE GENOMIC DNA]</scope>
    <source>
        <strain evidence="8 9">A8036</strain>
    </source>
</reference>
<feature type="transmembrane region" description="Helical" evidence="7">
    <location>
        <begin position="290"/>
        <end position="314"/>
    </location>
</feature>
<feature type="transmembrane region" description="Helical" evidence="7">
    <location>
        <begin position="112"/>
        <end position="132"/>
    </location>
</feature>
<evidence type="ECO:0000256" key="1">
    <source>
        <dbReference type="ARBA" id="ARBA00004651"/>
    </source>
</evidence>
<dbReference type="Pfam" id="PF07690">
    <property type="entry name" value="MFS_1"/>
    <property type="match status" value="1"/>
</dbReference>
<keyword evidence="2" id="KW-1003">Cell membrane</keyword>
<evidence type="ECO:0000256" key="4">
    <source>
        <dbReference type="ARBA" id="ARBA00022989"/>
    </source>
</evidence>
<accession>A0A5S4HDB9</accession>